<dbReference type="EMBL" id="JANBVN010000280">
    <property type="protein sequence ID" value="KAJ9130215.1"/>
    <property type="molecule type" value="Genomic_DNA"/>
</dbReference>
<feature type="compositionally biased region" description="Acidic residues" evidence="1">
    <location>
        <begin position="110"/>
        <end position="125"/>
    </location>
</feature>
<feature type="compositionally biased region" description="Low complexity" evidence="1">
    <location>
        <begin position="212"/>
        <end position="224"/>
    </location>
</feature>
<feature type="compositionally biased region" description="Acidic residues" evidence="1">
    <location>
        <begin position="235"/>
        <end position="245"/>
    </location>
</feature>
<evidence type="ECO:0000313" key="3">
    <source>
        <dbReference type="Proteomes" id="UP001174691"/>
    </source>
</evidence>
<sequence length="283" mass="30272">MSSHIPRCDSWPPTQMRLHPSIEASDDLVPDLDLSFIDDDPLNFFLTPAPSSQDSEMDLDLDLGAGISTPRRKAPVVRSVSPSSLGTGLTSLPLRPPTPPRSFGSHSPEPDDLDMAPTPEGDEEQESYLRLFGGSSPLTPPPFEMPFSLKDFADLRAKSAGRAKGKGQAGGAGGAATLLSPASLPVPAGRGRMSRRPGPRPLGALDARGRTKSWSSSSARLSPRAWREPSPDVWSIEEETEEDVANSEAGDGSSGMEEGTTRAVDIPKVKKRVRFVLPVREVV</sequence>
<evidence type="ECO:0000313" key="2">
    <source>
        <dbReference type="EMBL" id="KAJ9130215.1"/>
    </source>
</evidence>
<protein>
    <submittedName>
        <fullName evidence="2">Uncharacterized protein</fullName>
    </submittedName>
</protein>
<proteinExistence type="predicted"/>
<dbReference type="Proteomes" id="UP001174691">
    <property type="component" value="Unassembled WGS sequence"/>
</dbReference>
<keyword evidence="3" id="KW-1185">Reference proteome</keyword>
<evidence type="ECO:0000256" key="1">
    <source>
        <dbReference type="SAM" id="MobiDB-lite"/>
    </source>
</evidence>
<name>A0AA38VIQ6_9PEZI</name>
<reference evidence="2" key="1">
    <citation type="submission" date="2022-07" db="EMBL/GenBank/DDBJ databases">
        <title>Fungi with potential for degradation of polypropylene.</title>
        <authorList>
            <person name="Gostincar C."/>
        </authorList>
    </citation>
    <scope>NUCLEOTIDE SEQUENCE</scope>
    <source>
        <strain evidence="2">EXF-13287</strain>
    </source>
</reference>
<feature type="compositionally biased region" description="Low complexity" evidence="1">
    <location>
        <begin position="175"/>
        <end position="191"/>
    </location>
</feature>
<comment type="caution">
    <text evidence="2">The sequence shown here is derived from an EMBL/GenBank/DDBJ whole genome shotgun (WGS) entry which is preliminary data.</text>
</comment>
<feature type="region of interest" description="Disordered" evidence="1">
    <location>
        <begin position="44"/>
        <end position="125"/>
    </location>
</feature>
<gene>
    <name evidence="2" type="ORF">NKR19_g9990</name>
</gene>
<feature type="compositionally biased region" description="Low complexity" evidence="1">
    <location>
        <begin position="81"/>
        <end position="93"/>
    </location>
</feature>
<accession>A0AA38VIQ6</accession>
<feature type="region of interest" description="Disordered" evidence="1">
    <location>
        <begin position="161"/>
        <end position="263"/>
    </location>
</feature>
<organism evidence="2 3">
    <name type="scientific">Coniochaeta hoffmannii</name>
    <dbReference type="NCBI Taxonomy" id="91930"/>
    <lineage>
        <taxon>Eukaryota</taxon>
        <taxon>Fungi</taxon>
        <taxon>Dikarya</taxon>
        <taxon>Ascomycota</taxon>
        <taxon>Pezizomycotina</taxon>
        <taxon>Sordariomycetes</taxon>
        <taxon>Sordariomycetidae</taxon>
        <taxon>Coniochaetales</taxon>
        <taxon>Coniochaetaceae</taxon>
        <taxon>Coniochaeta</taxon>
    </lineage>
</organism>
<dbReference type="AlphaFoldDB" id="A0AA38VIQ6"/>